<evidence type="ECO:0000313" key="1">
    <source>
        <dbReference type="Proteomes" id="UP000050795"/>
    </source>
</evidence>
<reference evidence="1" key="1">
    <citation type="submission" date="2022-06" db="EMBL/GenBank/DDBJ databases">
        <authorList>
            <person name="Berger JAMES D."/>
            <person name="Berger JAMES D."/>
        </authorList>
    </citation>
    <scope>NUCLEOTIDE SEQUENCE [LARGE SCALE GENOMIC DNA]</scope>
</reference>
<protein>
    <submittedName>
        <fullName evidence="2">Uncharacterized protein</fullName>
    </submittedName>
</protein>
<reference evidence="2" key="2">
    <citation type="submission" date="2023-11" db="UniProtKB">
        <authorList>
            <consortium name="WormBaseParasite"/>
        </authorList>
    </citation>
    <scope>IDENTIFICATION</scope>
</reference>
<name>A0AA85J3Z6_TRIRE</name>
<dbReference type="WBParaSite" id="TREG1_140420.1">
    <property type="protein sequence ID" value="TREG1_140420.1"/>
    <property type="gene ID" value="TREG1_140420"/>
</dbReference>
<accession>A0AA85J3Z6</accession>
<keyword evidence="1" id="KW-1185">Reference proteome</keyword>
<sequence>MNFILEGMQREFTSRTLGLECGLEYHELCERLRLEPLWNRRLKLYLIFDCKLTNLLLHSSEPTTKPTAVINYNLRNHHNVAATEHCQTYVRYNFFLNKFSVIWNRLPANVRDANTFPVFISSVTRLLKDDNAPLRLTLTPSFSSYIDILSSLNV</sequence>
<organism evidence="1 2">
    <name type="scientific">Trichobilharzia regenti</name>
    <name type="common">Nasal bird schistosome</name>
    <dbReference type="NCBI Taxonomy" id="157069"/>
    <lineage>
        <taxon>Eukaryota</taxon>
        <taxon>Metazoa</taxon>
        <taxon>Spiralia</taxon>
        <taxon>Lophotrochozoa</taxon>
        <taxon>Platyhelminthes</taxon>
        <taxon>Trematoda</taxon>
        <taxon>Digenea</taxon>
        <taxon>Strigeidida</taxon>
        <taxon>Schistosomatoidea</taxon>
        <taxon>Schistosomatidae</taxon>
        <taxon>Trichobilharzia</taxon>
    </lineage>
</organism>
<dbReference type="Proteomes" id="UP000050795">
    <property type="component" value="Unassembled WGS sequence"/>
</dbReference>
<proteinExistence type="predicted"/>
<dbReference type="AlphaFoldDB" id="A0AA85J3Z6"/>
<evidence type="ECO:0000313" key="2">
    <source>
        <dbReference type="WBParaSite" id="TREG1_140420.1"/>
    </source>
</evidence>